<sequence>MLYLLQFLLLPLVVAAASTPKGWHFVQNGTTGIVALEFVIVSPTLGVMFDRAQNNPLQINGHGAWGALWNFETNTATPLEILSDSFCASGGILSNGTMVGVGGQWPENPSTEPDTDGRMMIRLFNPCADPSGASCKVIEDAQTLHLAEPRWYPSSLRIFDGSLMVVGGSHNNTPFFNTDPANTFEFVPKKDNGVARPSPFLERTLAVNLFPRVFALPDGKVFMIANNQSIIYDVEQGTETRLPDLPNGVRVTNPMDGAATLLPLSPPFYTPEVLVCGGSNSSDTTPSMELSSQDPASDQCNRITLTPEGIKKGWVVERMLEGRVMSEMILLPDGTVMIINGAGTGYAASRSVSQPIGLSNADHPVTRPVLYSPNAPIGQRFSNEGLPSSEIARMYHSTVTLTPSGNIFIAGSNPNLSVNLTTTYVSEFRAEYLNPPYMSVARPTLHNVPTTIPFNHAFTVSADIPAGLKAGKVQVALIDLGFSSHSFHSSSRLVFMKAVLAHDRKSINIISPPNNRVFPPGPAFVFLTVDGVTSTGAHVMVGDGKAPPVQEQGIQLQL</sequence>
<gene>
    <name evidence="6" type="ORF">BDZ94DRAFT_191762</name>
</gene>
<dbReference type="SUPFAM" id="SSF50965">
    <property type="entry name" value="Galactose oxidase, central domain"/>
    <property type="match status" value="1"/>
</dbReference>
<feature type="chain" id="PRO_5040513587" evidence="3">
    <location>
        <begin position="17"/>
        <end position="558"/>
    </location>
</feature>
<dbReference type="InterPro" id="IPR011043">
    <property type="entry name" value="Gal_Oxase/kelch_b-propeller"/>
</dbReference>
<dbReference type="OrthoDB" id="2019572at2759"/>
<evidence type="ECO:0000256" key="2">
    <source>
        <dbReference type="SAM" id="MobiDB-lite"/>
    </source>
</evidence>
<dbReference type="Gene3D" id="2.60.40.10">
    <property type="entry name" value="Immunoglobulins"/>
    <property type="match status" value="1"/>
</dbReference>
<dbReference type="SUPFAM" id="SSF81296">
    <property type="entry name" value="E set domains"/>
    <property type="match status" value="1"/>
</dbReference>
<comment type="caution">
    <text evidence="6">The sequence shown here is derived from an EMBL/GenBank/DDBJ whole genome shotgun (WGS) entry which is preliminary data.</text>
</comment>
<reference evidence="6" key="1">
    <citation type="submission" date="2020-11" db="EMBL/GenBank/DDBJ databases">
        <authorList>
            <consortium name="DOE Joint Genome Institute"/>
            <person name="Ahrendt S."/>
            <person name="Riley R."/>
            <person name="Andreopoulos W."/>
            <person name="Labutti K."/>
            <person name="Pangilinan J."/>
            <person name="Ruiz-Duenas F.J."/>
            <person name="Barrasa J.M."/>
            <person name="Sanchez-Garcia M."/>
            <person name="Camarero S."/>
            <person name="Miyauchi S."/>
            <person name="Serrano A."/>
            <person name="Linde D."/>
            <person name="Babiker R."/>
            <person name="Drula E."/>
            <person name="Ayuso-Fernandez I."/>
            <person name="Pacheco R."/>
            <person name="Padilla G."/>
            <person name="Ferreira P."/>
            <person name="Barriuso J."/>
            <person name="Kellner H."/>
            <person name="Castanera R."/>
            <person name="Alfaro M."/>
            <person name="Ramirez L."/>
            <person name="Pisabarro A.G."/>
            <person name="Kuo A."/>
            <person name="Tritt A."/>
            <person name="Lipzen A."/>
            <person name="He G."/>
            <person name="Yan M."/>
            <person name="Ng V."/>
            <person name="Cullen D."/>
            <person name="Martin F."/>
            <person name="Rosso M.-N."/>
            <person name="Henrissat B."/>
            <person name="Hibbett D."/>
            <person name="Martinez A.T."/>
            <person name="Grigoriev I.V."/>
        </authorList>
    </citation>
    <scope>NUCLEOTIDE SEQUENCE</scope>
    <source>
        <strain evidence="6">CBS 247.69</strain>
    </source>
</reference>
<dbReference type="PANTHER" id="PTHR32208">
    <property type="entry name" value="SECRETED PROTEIN-RELATED"/>
    <property type="match status" value="1"/>
</dbReference>
<dbReference type="InterPro" id="IPR013783">
    <property type="entry name" value="Ig-like_fold"/>
</dbReference>
<evidence type="ECO:0000256" key="3">
    <source>
        <dbReference type="SAM" id="SignalP"/>
    </source>
</evidence>
<feature type="domain" description="Glyoxal oxidase N-terminal" evidence="4">
    <location>
        <begin position="66"/>
        <end position="437"/>
    </location>
</feature>
<dbReference type="EMBL" id="MU150360">
    <property type="protein sequence ID" value="KAF9457738.1"/>
    <property type="molecule type" value="Genomic_DNA"/>
</dbReference>
<evidence type="ECO:0000313" key="7">
    <source>
        <dbReference type="Proteomes" id="UP000807353"/>
    </source>
</evidence>
<keyword evidence="7" id="KW-1185">Reference proteome</keyword>
<dbReference type="PANTHER" id="PTHR32208:SF96">
    <property type="entry name" value="GLYOXAL OXIDASE"/>
    <property type="match status" value="1"/>
</dbReference>
<evidence type="ECO:0000256" key="1">
    <source>
        <dbReference type="ARBA" id="ARBA00022729"/>
    </source>
</evidence>
<evidence type="ECO:0000259" key="4">
    <source>
        <dbReference type="Pfam" id="PF07250"/>
    </source>
</evidence>
<protein>
    <submittedName>
        <fullName evidence="6">Copper radical oxidase</fullName>
    </submittedName>
</protein>
<feature type="region of interest" description="Disordered" evidence="2">
    <location>
        <begin position="280"/>
        <end position="299"/>
    </location>
</feature>
<dbReference type="Proteomes" id="UP000807353">
    <property type="component" value="Unassembled WGS sequence"/>
</dbReference>
<evidence type="ECO:0000259" key="5">
    <source>
        <dbReference type="Pfam" id="PF09118"/>
    </source>
</evidence>
<feature type="domain" description="Galactose oxidase-like Early set" evidence="5">
    <location>
        <begin position="442"/>
        <end position="541"/>
    </location>
</feature>
<organism evidence="6 7">
    <name type="scientific">Collybia nuda</name>
    <dbReference type="NCBI Taxonomy" id="64659"/>
    <lineage>
        <taxon>Eukaryota</taxon>
        <taxon>Fungi</taxon>
        <taxon>Dikarya</taxon>
        <taxon>Basidiomycota</taxon>
        <taxon>Agaricomycotina</taxon>
        <taxon>Agaricomycetes</taxon>
        <taxon>Agaricomycetidae</taxon>
        <taxon>Agaricales</taxon>
        <taxon>Tricholomatineae</taxon>
        <taxon>Clitocybaceae</taxon>
        <taxon>Collybia</taxon>
    </lineage>
</organism>
<dbReference type="InterPro" id="IPR009880">
    <property type="entry name" value="Glyoxal_oxidase_N"/>
</dbReference>
<name>A0A9P5XVV3_9AGAR</name>
<dbReference type="Gene3D" id="2.130.10.80">
    <property type="entry name" value="Galactose oxidase/kelch, beta-propeller"/>
    <property type="match status" value="1"/>
</dbReference>
<dbReference type="Pfam" id="PF07250">
    <property type="entry name" value="Glyoxal_oxid_N"/>
    <property type="match status" value="1"/>
</dbReference>
<dbReference type="InterPro" id="IPR037293">
    <property type="entry name" value="Gal_Oxidase_central_sf"/>
</dbReference>
<accession>A0A9P5XVV3</accession>
<proteinExistence type="predicted"/>
<dbReference type="InterPro" id="IPR014756">
    <property type="entry name" value="Ig_E-set"/>
</dbReference>
<dbReference type="Pfam" id="PF09118">
    <property type="entry name" value="GO-like_E_set"/>
    <property type="match status" value="1"/>
</dbReference>
<feature type="signal peptide" evidence="3">
    <location>
        <begin position="1"/>
        <end position="16"/>
    </location>
</feature>
<dbReference type="InterPro" id="IPR015202">
    <property type="entry name" value="GO-like_E_set"/>
</dbReference>
<evidence type="ECO:0000313" key="6">
    <source>
        <dbReference type="EMBL" id="KAF9457738.1"/>
    </source>
</evidence>
<keyword evidence="1 3" id="KW-0732">Signal</keyword>
<dbReference type="AlphaFoldDB" id="A0A9P5XVV3"/>